<dbReference type="EMBL" id="JADGJD010000433">
    <property type="protein sequence ID" value="KAJ3051118.1"/>
    <property type="molecule type" value="Genomic_DNA"/>
</dbReference>
<dbReference type="AlphaFoldDB" id="A0AAD5SCJ8"/>
<dbReference type="GO" id="GO:0000165">
    <property type="term" value="P:MAPK cascade"/>
    <property type="evidence" value="ECO:0007669"/>
    <property type="project" value="InterPro"/>
</dbReference>
<name>A0AAD5SCJ8_9FUNG</name>
<feature type="region of interest" description="Disordered" evidence="1">
    <location>
        <begin position="260"/>
        <end position="341"/>
    </location>
</feature>
<keyword evidence="4" id="KW-1185">Reference proteome</keyword>
<dbReference type="InterPro" id="IPR036420">
    <property type="entry name" value="BRCT_dom_sf"/>
</dbReference>
<accession>A0AAD5SCJ8</accession>
<evidence type="ECO:0000313" key="4">
    <source>
        <dbReference type="Proteomes" id="UP001212841"/>
    </source>
</evidence>
<evidence type="ECO:0000259" key="2">
    <source>
        <dbReference type="PROSITE" id="PS50172"/>
    </source>
</evidence>
<dbReference type="GO" id="GO:0016301">
    <property type="term" value="F:kinase activity"/>
    <property type="evidence" value="ECO:0007669"/>
    <property type="project" value="UniProtKB-KW"/>
</dbReference>
<reference evidence="3" key="1">
    <citation type="submission" date="2020-05" db="EMBL/GenBank/DDBJ databases">
        <title>Phylogenomic resolution of chytrid fungi.</title>
        <authorList>
            <person name="Stajich J.E."/>
            <person name="Amses K."/>
            <person name="Simmons R."/>
            <person name="Seto K."/>
            <person name="Myers J."/>
            <person name="Bonds A."/>
            <person name="Quandt C.A."/>
            <person name="Barry K."/>
            <person name="Liu P."/>
            <person name="Grigoriev I."/>
            <person name="Longcore J.E."/>
            <person name="James T.Y."/>
        </authorList>
    </citation>
    <scope>NUCLEOTIDE SEQUENCE</scope>
    <source>
        <strain evidence="3">JEL0318</strain>
    </source>
</reference>
<feature type="non-terminal residue" evidence="3">
    <location>
        <position position="1012"/>
    </location>
</feature>
<dbReference type="Proteomes" id="UP001212841">
    <property type="component" value="Unassembled WGS sequence"/>
</dbReference>
<gene>
    <name evidence="3" type="primary">SSK2_1</name>
    <name evidence="3" type="ORF">HK097_007918</name>
</gene>
<protein>
    <submittedName>
        <fullName evidence="3">Suppressor of Sensor Kinase (SLN1)</fullName>
    </submittedName>
</protein>
<dbReference type="InterPro" id="IPR045801">
    <property type="entry name" value="MEKK4_N"/>
</dbReference>
<dbReference type="Pfam" id="PF19431">
    <property type="entry name" value="MEKK4_N"/>
    <property type="match status" value="2"/>
</dbReference>
<feature type="compositionally biased region" description="Polar residues" evidence="1">
    <location>
        <begin position="149"/>
        <end position="162"/>
    </location>
</feature>
<dbReference type="Gene3D" id="3.40.50.10190">
    <property type="entry name" value="BRCT domain"/>
    <property type="match status" value="1"/>
</dbReference>
<dbReference type="SUPFAM" id="SSF52113">
    <property type="entry name" value="BRCT domain"/>
    <property type="match status" value="1"/>
</dbReference>
<dbReference type="Pfam" id="PF00533">
    <property type="entry name" value="BRCT"/>
    <property type="match status" value="1"/>
</dbReference>
<keyword evidence="3" id="KW-0808">Transferase</keyword>
<comment type="caution">
    <text evidence="3">The sequence shown here is derived from an EMBL/GenBank/DDBJ whole genome shotgun (WGS) entry which is preliminary data.</text>
</comment>
<feature type="region of interest" description="Disordered" evidence="1">
    <location>
        <begin position="137"/>
        <end position="242"/>
    </location>
</feature>
<keyword evidence="3" id="KW-0418">Kinase</keyword>
<feature type="domain" description="BRCT" evidence="2">
    <location>
        <begin position="20"/>
        <end position="126"/>
    </location>
</feature>
<organism evidence="3 4">
    <name type="scientific">Rhizophlyctis rosea</name>
    <dbReference type="NCBI Taxonomy" id="64517"/>
    <lineage>
        <taxon>Eukaryota</taxon>
        <taxon>Fungi</taxon>
        <taxon>Fungi incertae sedis</taxon>
        <taxon>Chytridiomycota</taxon>
        <taxon>Chytridiomycota incertae sedis</taxon>
        <taxon>Chytridiomycetes</taxon>
        <taxon>Rhizophlyctidales</taxon>
        <taxon>Rhizophlyctidaceae</taxon>
        <taxon>Rhizophlyctis</taxon>
    </lineage>
</organism>
<evidence type="ECO:0000256" key="1">
    <source>
        <dbReference type="SAM" id="MobiDB-lite"/>
    </source>
</evidence>
<sequence length="1012" mass="112302">MLSSLLDHIPLLRGGARRDSGGSLLSDKNFCLGPLTDAESKSDLKATIQKYGGNSADVLDDATTFVIVEHSADLLALIQHPQDNDDSAVVVLLQDALARGVPIVTDTYVWQCILSKEVLPVDVYEVLRMEDGTIVASGKNRPSLKRSASEGSNPTSAQQTANGRIRFADSKGPAPSRPSITRYHSYHPGDGTDKPNITEADSGKAPAASAKSLTVSGVAPERPPLRFGPYGSPGGSGYGSPIKRRMTATVKIPSTLRETVTAKDAIQSPAAATPTKSKLRVPMQPMYDTTSDQSADEGAVPPTTPKRTPETPKKRQQPPTALPPPKPKPVGLERKGSGTMVAALDSPSAITRERAEWQTMLASVLTGDVIRSEKRRISGSVNQKQQLDGMYQLWVGLRAHLRGRSNPEERQRVEERRVDAENILEEVLKFTIVTHPEGKGKTAYDQVVDILTKIERVEALYPTRKALMLDKPLYAGLAFQHKLEALNAWMAITNSLRLQLQVLKNWTGSEDLLISRSQHPLSPETRIDTSFIDRILKESGVKRTFEIRIMTVLSGLLAKTKKSMIHHALVFKKMGLPTYINELQQLASFPSNLMEEILKVRLEYTEKLSKHTGVMLDQIIEDFGVSLSLAIRIKNECQELDTQADGWTITNSLSPSYDLILLKSLRCYFTLLNRRLRAFTESVFFKEAEMLEKEWNFMSGLCSFIEGGDVETAQEFCALETELLSKVISYLDSQMQVPPDSFMVNGVMTNNAIKWYLRMLENVRSRAKKLLKFHRVLSKEFENSVEYSTSDSFSSFLRYLLNSGHSLVRTDVYANQPFYIFASPSLYNRAPIIQRLLKTCFTRPNNEPQDQGPQEGYILIISAKLKNMINWQGRSMQVRLGKAPGVEIKQGRIRLVAEAVEHLSGARIVFEGNVDGSDLQLVKQHRPCMESVYVGLKNVKKMLAKLAGEIVLSVARVREITKSIPTSASLTPAAGPVDPASTTTTLDLVQEMFSFASDFGWRCLRHLGDGRK</sequence>
<dbReference type="InterPro" id="IPR001357">
    <property type="entry name" value="BRCT_dom"/>
</dbReference>
<proteinExistence type="predicted"/>
<dbReference type="PROSITE" id="PS50172">
    <property type="entry name" value="BRCT"/>
    <property type="match status" value="1"/>
</dbReference>
<evidence type="ECO:0000313" key="3">
    <source>
        <dbReference type="EMBL" id="KAJ3051118.1"/>
    </source>
</evidence>